<dbReference type="AlphaFoldDB" id="A0A8H4NAB1"/>
<keyword evidence="2" id="KW-1185">Reference proteome</keyword>
<dbReference type="GO" id="GO:0008168">
    <property type="term" value="F:methyltransferase activity"/>
    <property type="evidence" value="ECO:0007669"/>
    <property type="project" value="UniProtKB-KW"/>
</dbReference>
<protein>
    <submittedName>
        <fullName evidence="1">S-adenosyl-L-methionine-dependent methyltransferase-17</fullName>
    </submittedName>
</protein>
<dbReference type="GO" id="GO:0032259">
    <property type="term" value="P:methylation"/>
    <property type="evidence" value="ECO:0007669"/>
    <property type="project" value="UniProtKB-KW"/>
</dbReference>
<organism evidence="1 2">
    <name type="scientific">Botryosphaeria dothidea</name>
    <dbReference type="NCBI Taxonomy" id="55169"/>
    <lineage>
        <taxon>Eukaryota</taxon>
        <taxon>Fungi</taxon>
        <taxon>Dikarya</taxon>
        <taxon>Ascomycota</taxon>
        <taxon>Pezizomycotina</taxon>
        <taxon>Dothideomycetes</taxon>
        <taxon>Dothideomycetes incertae sedis</taxon>
        <taxon>Botryosphaeriales</taxon>
        <taxon>Botryosphaeriaceae</taxon>
        <taxon>Botryosphaeria</taxon>
    </lineage>
</organism>
<dbReference type="SUPFAM" id="SSF53335">
    <property type="entry name" value="S-adenosyl-L-methionine-dependent methyltransferases"/>
    <property type="match status" value="1"/>
</dbReference>
<evidence type="ECO:0000313" key="1">
    <source>
        <dbReference type="EMBL" id="KAF4308157.1"/>
    </source>
</evidence>
<dbReference type="PANTHER" id="PTHR43591">
    <property type="entry name" value="METHYLTRANSFERASE"/>
    <property type="match status" value="1"/>
</dbReference>
<name>A0A8H4NAB1_9PEZI</name>
<dbReference type="InterPro" id="IPR029063">
    <property type="entry name" value="SAM-dependent_MTases_sf"/>
</dbReference>
<reference evidence="1" key="1">
    <citation type="submission" date="2020-04" db="EMBL/GenBank/DDBJ databases">
        <title>Genome Assembly and Annotation of Botryosphaeria dothidea sdau 11-99, a Latent Pathogen of Apple Fruit Ring Rot in China.</title>
        <authorList>
            <person name="Yu C."/>
            <person name="Diao Y."/>
            <person name="Lu Q."/>
            <person name="Zhao J."/>
            <person name="Cui S."/>
            <person name="Peng C."/>
            <person name="He B."/>
            <person name="Liu H."/>
        </authorList>
    </citation>
    <scope>NUCLEOTIDE SEQUENCE [LARGE SCALE GENOMIC DNA]</scope>
    <source>
        <strain evidence="1">Sdau11-99</strain>
    </source>
</reference>
<accession>A0A8H4NAB1</accession>
<keyword evidence="1" id="KW-0808">Transferase</keyword>
<dbReference type="EMBL" id="WWBZ02000022">
    <property type="protein sequence ID" value="KAF4308157.1"/>
    <property type="molecule type" value="Genomic_DNA"/>
</dbReference>
<evidence type="ECO:0000313" key="2">
    <source>
        <dbReference type="Proteomes" id="UP000572817"/>
    </source>
</evidence>
<dbReference type="Gene3D" id="3.40.50.150">
    <property type="entry name" value="Vaccinia Virus protein VP39"/>
    <property type="match status" value="1"/>
</dbReference>
<dbReference type="PANTHER" id="PTHR43591:SF10">
    <property type="entry name" value="ABC TRANSMEMBRANE TYPE-1 DOMAIN-CONTAINING PROTEIN-RELATED"/>
    <property type="match status" value="1"/>
</dbReference>
<sequence length="317" mass="36369">MAAPNDNTGVTEHHSNLESVWTSDASSSLYSLESWNGRRYHSFKDGAYLLPNDDQELDRLDMHHHISLLMLDDKLSMAPINKPQRVLDVGTGTGIWAIDFADANESSFVIGTDLSAVQPRWVPPNLEFQIDDAEDIWSFHDQFDYIHIRSLAGAIGDWKRLFQQAHQHLKPGGWIEVQEHEALYQSETGSKENAPSINEWADNLHAAAEKIGKPFLCLHTLESKIKETGFTNVEQKILKCPHGPWMEDPRKKVVGIYRREHMMEAATSYGIAHFTRVLGWKPEEYQVLASRVRKEMRDESLKLWSKFYIIYAQKPVE</sequence>
<dbReference type="Pfam" id="PF13489">
    <property type="entry name" value="Methyltransf_23"/>
    <property type="match status" value="1"/>
</dbReference>
<proteinExistence type="predicted"/>
<dbReference type="Proteomes" id="UP000572817">
    <property type="component" value="Unassembled WGS sequence"/>
</dbReference>
<keyword evidence="1" id="KW-0489">Methyltransferase</keyword>
<gene>
    <name evidence="1" type="ORF">GTA08_BOTSDO03719</name>
</gene>
<comment type="caution">
    <text evidence="1">The sequence shown here is derived from an EMBL/GenBank/DDBJ whole genome shotgun (WGS) entry which is preliminary data.</text>
</comment>
<dbReference type="OrthoDB" id="2013972at2759"/>
<dbReference type="CDD" id="cd02440">
    <property type="entry name" value="AdoMet_MTases"/>
    <property type="match status" value="1"/>
</dbReference>